<dbReference type="SUPFAM" id="SSF56300">
    <property type="entry name" value="Metallo-dependent phosphatases"/>
    <property type="match status" value="1"/>
</dbReference>
<keyword evidence="1" id="KW-0732">Signal</keyword>
<sequence>MAALLAVKVVAGLAAAALAAVLLEHYGLAGPPSPLPQLRAPRSPHPAPGPGSRNIFWGLQISDIHLSRFRDPGRAVDLEKFCSETIDIIQPALVLATGDLTDAKTKQNWGSRQHEVEWQTYQSILKKTRVMEKTKWLDVKGNHDTFNIPSLESVENYYRKYSAVCRDGSFHYVHSTPFGNYSFIALDASQTPGPKRPYNFFGILDEKRIEELELLAKESSRSNHSIWFGHFTTSTILSPSPGIRSIMSSATAYLCGHLHTLGGLMPVLHTRHFQGTLELELGDWKDNRRILLEEVRLFSTYFLFKRIFISDLIPWHHLFSLLTTTSWLGSFL</sequence>
<dbReference type="CDD" id="cd07401">
    <property type="entry name" value="MPP_TMEM62_N"/>
    <property type="match status" value="1"/>
</dbReference>
<reference evidence="3 4" key="1">
    <citation type="journal article" date="2020" name="Nat. Commun.">
        <title>Donkey genomes provide new insights into domestication and selection for coat color.</title>
        <authorList>
            <person name="Wang"/>
            <person name="C."/>
            <person name="Li"/>
            <person name="H."/>
            <person name="Guo"/>
            <person name="Y."/>
            <person name="Huang"/>
            <person name="J."/>
            <person name="Sun"/>
            <person name="Y."/>
            <person name="Min"/>
            <person name="J."/>
            <person name="Wang"/>
            <person name="J."/>
            <person name="Fang"/>
            <person name="X."/>
            <person name="Zhao"/>
            <person name="Z."/>
            <person name="Wang"/>
            <person name="S."/>
            <person name="Zhang"/>
            <person name="Y."/>
            <person name="Liu"/>
            <person name="Q."/>
            <person name="Jiang"/>
            <person name="Q."/>
            <person name="Wang"/>
            <person name="X."/>
            <person name="Guo"/>
            <person name="Y."/>
            <person name="Yang"/>
            <person name="C."/>
            <person name="Wang"/>
            <person name="Y."/>
            <person name="Tian"/>
            <person name="F."/>
            <person name="Zhuang"/>
            <person name="G."/>
            <person name="Fan"/>
            <person name="Y."/>
            <person name="Gao"/>
            <person name="Q."/>
            <person name="Li"/>
            <person name="Y."/>
            <person name="Ju"/>
            <person name="Z."/>
            <person name="Li"/>
            <person name="J."/>
            <person name="Li"/>
            <person name="R."/>
            <person name="Hou"/>
            <person name="M."/>
            <person name="Yang"/>
            <person name="G."/>
            <person name="Liu"/>
            <person name="G."/>
            <person name="Liu"/>
            <person name="W."/>
            <person name="Guo"/>
            <person name="J."/>
            <person name="Pan"/>
            <person name="S."/>
            <person name="Fan"/>
            <person name="G."/>
            <person name="Zhang"/>
            <person name="W."/>
            <person name="Zhang"/>
            <person name="R."/>
            <person name="Yu"/>
            <person name="J."/>
            <person name="Zhang"/>
            <person name="X."/>
            <person name="Yin"/>
            <person name="Q."/>
            <person name="Ji"/>
            <person name="C."/>
            <person name="Jin"/>
            <person name="Y."/>
            <person name="Yue"/>
            <person name="G."/>
            <person name="Liu"/>
            <person name="M."/>
            <person name="Xu"/>
            <person name="J."/>
            <person name="Liu"/>
            <person name="S."/>
            <person name="Jordana"/>
            <person name="J."/>
            <person name="Noce"/>
            <person name="A."/>
            <person name="Amills"/>
            <person name="M."/>
            <person name="Wu"/>
            <person name="D.D."/>
            <person name="Li"/>
            <person name="S."/>
            <person name="Zhou"/>
            <person name="X. and Zhong"/>
            <person name="J."/>
        </authorList>
    </citation>
    <scope>NUCLEOTIDE SEQUENCE [LARGE SCALE GENOMIC DNA]</scope>
</reference>
<dbReference type="PANTHER" id="PTHR14795">
    <property type="entry name" value="HELICASE RELATED"/>
    <property type="match status" value="1"/>
</dbReference>
<evidence type="ECO:0000313" key="4">
    <source>
        <dbReference type="Proteomes" id="UP000694387"/>
    </source>
</evidence>
<dbReference type="InterPro" id="IPR004843">
    <property type="entry name" value="Calcineurin-like_PHP"/>
</dbReference>
<accession>A0A8C4LVW9</accession>
<dbReference type="Gene3D" id="3.60.21.10">
    <property type="match status" value="1"/>
</dbReference>
<evidence type="ECO:0000256" key="1">
    <source>
        <dbReference type="SAM" id="SignalP"/>
    </source>
</evidence>
<evidence type="ECO:0000259" key="2">
    <source>
        <dbReference type="Pfam" id="PF00149"/>
    </source>
</evidence>
<dbReference type="InterPro" id="IPR029052">
    <property type="entry name" value="Metallo-depent_PP-like"/>
</dbReference>
<organism evidence="3 4">
    <name type="scientific">Equus asinus</name>
    <name type="common">Donkey</name>
    <name type="synonym">Equus africanus asinus</name>
    <dbReference type="NCBI Taxonomy" id="9793"/>
    <lineage>
        <taxon>Eukaryota</taxon>
        <taxon>Metazoa</taxon>
        <taxon>Chordata</taxon>
        <taxon>Craniata</taxon>
        <taxon>Vertebrata</taxon>
        <taxon>Euteleostomi</taxon>
        <taxon>Mammalia</taxon>
        <taxon>Eutheria</taxon>
        <taxon>Laurasiatheria</taxon>
        <taxon>Perissodactyla</taxon>
        <taxon>Equidae</taxon>
        <taxon>Equus</taxon>
    </lineage>
</organism>
<evidence type="ECO:0000313" key="3">
    <source>
        <dbReference type="Ensembl" id="ENSEASP00005016530.2"/>
    </source>
</evidence>
<keyword evidence="4" id="KW-1185">Reference proteome</keyword>
<dbReference type="GeneTree" id="ENSGT00390000016216"/>
<protein>
    <submittedName>
        <fullName evidence="3">Transmembrane protein 62</fullName>
    </submittedName>
</protein>
<dbReference type="Pfam" id="PF00149">
    <property type="entry name" value="Metallophos"/>
    <property type="match status" value="1"/>
</dbReference>
<dbReference type="GO" id="GO:0016787">
    <property type="term" value="F:hydrolase activity"/>
    <property type="evidence" value="ECO:0007669"/>
    <property type="project" value="InterPro"/>
</dbReference>
<name>A0A8C4LVW9_EQUAS</name>
<reference evidence="3" key="2">
    <citation type="submission" date="2025-08" db="UniProtKB">
        <authorList>
            <consortium name="Ensembl"/>
        </authorList>
    </citation>
    <scope>IDENTIFICATION</scope>
</reference>
<dbReference type="Ensembl" id="ENSEAST00005017959.2">
    <property type="protein sequence ID" value="ENSEASP00005016530.2"/>
    <property type="gene ID" value="ENSEASG00005011316.2"/>
</dbReference>
<dbReference type="PANTHER" id="PTHR14795:SF0">
    <property type="entry name" value="TRANSMEMBRANE PROTEIN 62"/>
    <property type="match status" value="1"/>
</dbReference>
<dbReference type="Proteomes" id="UP000694387">
    <property type="component" value="Chromosome 2"/>
</dbReference>
<proteinExistence type="predicted"/>
<gene>
    <name evidence="3" type="primary">TMEM62</name>
</gene>
<feature type="domain" description="Calcineurin-like phosphoesterase" evidence="2">
    <location>
        <begin position="59"/>
        <end position="260"/>
    </location>
</feature>
<reference evidence="3" key="3">
    <citation type="submission" date="2025-09" db="UniProtKB">
        <authorList>
            <consortium name="Ensembl"/>
        </authorList>
    </citation>
    <scope>IDENTIFICATION</scope>
</reference>
<dbReference type="AlphaFoldDB" id="A0A8C4LVW9"/>
<feature type="chain" id="PRO_5040292546" evidence="1">
    <location>
        <begin position="20"/>
        <end position="332"/>
    </location>
</feature>
<feature type="signal peptide" evidence="1">
    <location>
        <begin position="1"/>
        <end position="19"/>
    </location>
</feature>
<dbReference type="InterPro" id="IPR041871">
    <property type="entry name" value="MPP_TMEM62"/>
</dbReference>